<evidence type="ECO:0000256" key="7">
    <source>
        <dbReference type="ARBA" id="ARBA00035182"/>
    </source>
</evidence>
<gene>
    <name evidence="9" type="primary">107369122</name>
</gene>
<keyword evidence="6" id="KW-0687">Ribonucleoprotein</keyword>
<dbReference type="GO" id="GO:0006412">
    <property type="term" value="P:translation"/>
    <property type="evidence" value="ECO:0007669"/>
    <property type="project" value="TreeGrafter"/>
</dbReference>
<dbReference type="OMA" id="RPKNAWS"/>
<proteinExistence type="inferred from homology"/>
<evidence type="ECO:0000256" key="2">
    <source>
        <dbReference type="ARBA" id="ARBA00010972"/>
    </source>
</evidence>
<evidence type="ECO:0000256" key="1">
    <source>
        <dbReference type="ARBA" id="ARBA00004173"/>
    </source>
</evidence>
<dbReference type="GO" id="GO:0003735">
    <property type="term" value="F:structural constituent of ribosome"/>
    <property type="evidence" value="ECO:0007669"/>
    <property type="project" value="InterPro"/>
</dbReference>
<protein>
    <recommendedName>
        <fullName evidence="7">Large ribosomal subunit protein mL51</fullName>
    </recommendedName>
    <alternativeName>
        <fullName evidence="8">39S ribosomal protein L51, mitochondrial</fullName>
    </alternativeName>
</protein>
<dbReference type="KEGG" id="tut:107369123"/>
<dbReference type="PANTHER" id="PTHR13409:SF0">
    <property type="entry name" value="LARGE RIBOSOMAL SUBUNIT PROTEIN ML51"/>
    <property type="match status" value="1"/>
</dbReference>
<evidence type="ECO:0000256" key="3">
    <source>
        <dbReference type="ARBA" id="ARBA00022946"/>
    </source>
</evidence>
<dbReference type="eggNOG" id="KOG4045">
    <property type="taxonomic scope" value="Eukaryota"/>
</dbReference>
<comment type="subcellular location">
    <subcellularLocation>
        <location evidence="1">Mitochondrion</location>
    </subcellularLocation>
</comment>
<name>T1L0B8_TETUR</name>
<dbReference type="PANTHER" id="PTHR13409">
    <property type="entry name" value="MITOCHONDRIAL 39S RIBOSOMAL PROTEIN L51"/>
    <property type="match status" value="1"/>
</dbReference>
<keyword evidence="10" id="KW-1185">Reference proteome</keyword>
<keyword evidence="3" id="KW-0809">Transit peptide</keyword>
<evidence type="ECO:0000256" key="6">
    <source>
        <dbReference type="ARBA" id="ARBA00023274"/>
    </source>
</evidence>
<dbReference type="InterPro" id="IPR019373">
    <property type="entry name" value="Ribosomal_mL51"/>
</dbReference>
<dbReference type="KEGG" id="tut:107369122"/>
<dbReference type="EMBL" id="CAEY01000863">
    <property type="status" value="NOT_ANNOTATED_CDS"/>
    <property type="molecule type" value="Genomic_DNA"/>
</dbReference>
<dbReference type="GO" id="GO:0005762">
    <property type="term" value="C:mitochondrial large ribosomal subunit"/>
    <property type="evidence" value="ECO:0007669"/>
    <property type="project" value="TreeGrafter"/>
</dbReference>
<evidence type="ECO:0000313" key="10">
    <source>
        <dbReference type="Proteomes" id="UP000015104"/>
    </source>
</evidence>
<organism evidence="9 10">
    <name type="scientific">Tetranychus urticae</name>
    <name type="common">Two-spotted spider mite</name>
    <dbReference type="NCBI Taxonomy" id="32264"/>
    <lineage>
        <taxon>Eukaryota</taxon>
        <taxon>Metazoa</taxon>
        <taxon>Ecdysozoa</taxon>
        <taxon>Arthropoda</taxon>
        <taxon>Chelicerata</taxon>
        <taxon>Arachnida</taxon>
        <taxon>Acari</taxon>
        <taxon>Acariformes</taxon>
        <taxon>Trombidiformes</taxon>
        <taxon>Prostigmata</taxon>
        <taxon>Eleutherengona</taxon>
        <taxon>Raphignathae</taxon>
        <taxon>Tetranychoidea</taxon>
        <taxon>Tetranychidae</taxon>
        <taxon>Tetranychus</taxon>
    </lineage>
</organism>
<evidence type="ECO:0000256" key="8">
    <source>
        <dbReference type="ARBA" id="ARBA00035419"/>
    </source>
</evidence>
<reference evidence="10" key="1">
    <citation type="submission" date="2011-08" db="EMBL/GenBank/DDBJ databases">
        <authorList>
            <person name="Rombauts S."/>
        </authorList>
    </citation>
    <scope>NUCLEOTIDE SEQUENCE</scope>
    <source>
        <strain evidence="10">London</strain>
    </source>
</reference>
<sequence>MHLVRLMKQMPDLCRFNIGFSRFSTQSSDNNYAEYERRKFARRFGNIVRHHDKGMLPRLGRKEAGLKSIPVKPKTNPWHPRNAMFGQNDYIDILGSGNTHPASLLKHIPYWIRGWRGHEMEMLQRQAAAEPTMATSRPEKWEYLQKRIDYLYKYRNRKSAPPKRIQKYI</sequence>
<keyword evidence="4" id="KW-0689">Ribosomal protein</keyword>
<dbReference type="OrthoDB" id="10059330at2759"/>
<dbReference type="HOGENOM" id="CLU_116884_0_0_1"/>
<evidence type="ECO:0000256" key="4">
    <source>
        <dbReference type="ARBA" id="ARBA00022980"/>
    </source>
</evidence>
<dbReference type="STRING" id="32264.T1L0B8"/>
<dbReference type="Proteomes" id="UP000015104">
    <property type="component" value="Unassembled WGS sequence"/>
</dbReference>
<keyword evidence="5" id="KW-0496">Mitochondrion</keyword>
<comment type="similarity">
    <text evidence="2">Belongs to the mitochondrion-specific ribosomal protein mL51 family.</text>
</comment>
<dbReference type="Pfam" id="PF10244">
    <property type="entry name" value="MRP-L51"/>
    <property type="match status" value="1"/>
</dbReference>
<evidence type="ECO:0000313" key="9">
    <source>
        <dbReference type="EnsemblMetazoa" id="tetur30g00080.1"/>
    </source>
</evidence>
<dbReference type="EnsemblMetazoa" id="tetur30g00080.1">
    <property type="protein sequence ID" value="tetur30g00080.1"/>
    <property type="gene ID" value="tetur30g00080"/>
</dbReference>
<dbReference type="AlphaFoldDB" id="T1L0B8"/>
<accession>T1L0B8</accession>
<evidence type="ECO:0000256" key="5">
    <source>
        <dbReference type="ARBA" id="ARBA00023128"/>
    </source>
</evidence>
<reference evidence="9" key="2">
    <citation type="submission" date="2015-06" db="UniProtKB">
        <authorList>
            <consortium name="EnsemblMetazoa"/>
        </authorList>
    </citation>
    <scope>IDENTIFICATION</scope>
</reference>